<dbReference type="PANTHER" id="PTHR43194:SF2">
    <property type="entry name" value="PEROXISOMAL MEMBRANE PROTEIN LPX1"/>
    <property type="match status" value="1"/>
</dbReference>
<reference evidence="2 3" key="1">
    <citation type="submission" date="2018-08" db="EMBL/GenBank/DDBJ databases">
        <title>Streptomyces globisporus 1912-4Crt, whole genome shotgun sequence.</title>
        <authorList>
            <person name="Matselyukh B."/>
        </authorList>
    </citation>
    <scope>NUCLEOTIDE SEQUENCE [LARGE SCALE GENOMIC DNA]</scope>
    <source>
        <strain evidence="2 3">1912-4Crt</strain>
    </source>
</reference>
<name>A0A423UT67_STRGL</name>
<dbReference type="InterPro" id="IPR029058">
    <property type="entry name" value="AB_hydrolase_fold"/>
</dbReference>
<dbReference type="InterPro" id="IPR050228">
    <property type="entry name" value="Carboxylesterase_BioH"/>
</dbReference>
<feature type="domain" description="AB hydrolase-1" evidence="1">
    <location>
        <begin position="16"/>
        <end position="218"/>
    </location>
</feature>
<dbReference type="EMBL" id="QWFA01000183">
    <property type="protein sequence ID" value="ROV65525.1"/>
    <property type="molecule type" value="Genomic_DNA"/>
</dbReference>
<evidence type="ECO:0000313" key="2">
    <source>
        <dbReference type="EMBL" id="ROV65525.1"/>
    </source>
</evidence>
<dbReference type="SUPFAM" id="SSF53474">
    <property type="entry name" value="alpha/beta-Hydrolases"/>
    <property type="match status" value="1"/>
</dbReference>
<dbReference type="Gene3D" id="3.40.50.1820">
    <property type="entry name" value="alpha/beta hydrolase"/>
    <property type="match status" value="1"/>
</dbReference>
<evidence type="ECO:0000313" key="3">
    <source>
        <dbReference type="Proteomes" id="UP000285596"/>
    </source>
</evidence>
<keyword evidence="2" id="KW-0378">Hydrolase</keyword>
<proteinExistence type="predicted"/>
<organism evidence="2 3">
    <name type="scientific">Streptomyces globisporus</name>
    <dbReference type="NCBI Taxonomy" id="1908"/>
    <lineage>
        <taxon>Bacteria</taxon>
        <taxon>Bacillati</taxon>
        <taxon>Actinomycetota</taxon>
        <taxon>Actinomycetes</taxon>
        <taxon>Kitasatosporales</taxon>
        <taxon>Streptomycetaceae</taxon>
        <taxon>Streptomyces</taxon>
    </lineage>
</organism>
<evidence type="ECO:0000259" key="1">
    <source>
        <dbReference type="Pfam" id="PF12697"/>
    </source>
</evidence>
<dbReference type="AlphaFoldDB" id="A0A423UT67"/>
<dbReference type="InterPro" id="IPR000073">
    <property type="entry name" value="AB_hydrolase_1"/>
</dbReference>
<dbReference type="GO" id="GO:0016787">
    <property type="term" value="F:hydrolase activity"/>
    <property type="evidence" value="ECO:0007669"/>
    <property type="project" value="UniProtKB-KW"/>
</dbReference>
<protein>
    <submittedName>
        <fullName evidence="2">Alpha/beta fold hydrolase</fullName>
    </submittedName>
</protein>
<gene>
    <name evidence="2" type="ORF">D3105_26975</name>
</gene>
<dbReference type="Proteomes" id="UP000285596">
    <property type="component" value="Unassembled WGS sequence"/>
</dbReference>
<dbReference type="PANTHER" id="PTHR43194">
    <property type="entry name" value="HYDROLASE ALPHA/BETA FOLD FAMILY"/>
    <property type="match status" value="1"/>
</dbReference>
<accession>A0A423UT67</accession>
<dbReference type="Pfam" id="PF12697">
    <property type="entry name" value="Abhydrolase_6"/>
    <property type="match status" value="1"/>
</dbReference>
<sequence length="226" mass="24356">MRLATRVWGTGPRTAVLVHGIMTDSHTWNRVAPPVADRGYRVIAVDLRGHGASGHGAPYTPAVLAADLLETLPPAPDLAIGHSLGSAALLLALPRLRCARAIHCDPAWVNRPRDLAALRAVKYATWRELRAEHPLWHDEDITAEHRALTTWDPDSVDALAHLPGLPTAAPAVPSLVLLADPSERIPPAPAATLRSRGWHTRTVDGAGHTVHRDDPTGFLYGLSGWL</sequence>
<comment type="caution">
    <text evidence="2">The sequence shown here is derived from an EMBL/GenBank/DDBJ whole genome shotgun (WGS) entry which is preliminary data.</text>
</comment>